<accession>A0A0J8DST3</accession>
<dbReference type="EMBL" id="KQ098728">
    <property type="protein sequence ID" value="KMS93815.1"/>
    <property type="molecule type" value="Genomic_DNA"/>
</dbReference>
<evidence type="ECO:0000313" key="2">
    <source>
        <dbReference type="EMBL" id="KMS93815.1"/>
    </source>
</evidence>
<feature type="region of interest" description="Disordered" evidence="1">
    <location>
        <begin position="46"/>
        <end position="95"/>
    </location>
</feature>
<protein>
    <submittedName>
        <fullName evidence="2">Uncharacterized protein</fullName>
    </submittedName>
</protein>
<sequence>MSSSGNDQLAQAAAEDVVRRRYNAVMGIEQATEGWRGPIQSDCIRVPDPNQPEAHETKVEPRNLGIPLPPLKLIKQRRLPENPNPRNSSSAVPGKQSSIFPQWLWKRSDFQEIYRMPAEDFCIDMLMKPIEKRSHFEIMTVIKNTNIVCGLK</sequence>
<dbReference type="Gramene" id="KMS93815">
    <property type="protein sequence ID" value="KMS93815"/>
    <property type="gene ID" value="BVRB_027680"/>
</dbReference>
<dbReference type="Proteomes" id="UP000035740">
    <property type="component" value="Unassembled WGS sequence"/>
</dbReference>
<feature type="compositionally biased region" description="Polar residues" evidence="1">
    <location>
        <begin position="84"/>
        <end position="95"/>
    </location>
</feature>
<reference evidence="2 3" key="1">
    <citation type="journal article" date="2014" name="Nature">
        <title>The genome of the recently domesticated crop plant sugar beet (Beta vulgaris).</title>
        <authorList>
            <person name="Dohm J.C."/>
            <person name="Minoche A.E."/>
            <person name="Holtgrawe D."/>
            <person name="Capella-Gutierrez S."/>
            <person name="Zakrzewski F."/>
            <person name="Tafer H."/>
            <person name="Rupp O."/>
            <person name="Sorensen T.R."/>
            <person name="Stracke R."/>
            <person name="Reinhardt R."/>
            <person name="Goesmann A."/>
            <person name="Kraft T."/>
            <person name="Schulz B."/>
            <person name="Stadler P.F."/>
            <person name="Schmidt T."/>
            <person name="Gabaldon T."/>
            <person name="Lehrach H."/>
            <person name="Weisshaar B."/>
            <person name="Himmelbauer H."/>
        </authorList>
    </citation>
    <scope>NUCLEOTIDE SEQUENCE [LARGE SCALE GENOMIC DNA]</scope>
    <source>
        <tissue evidence="2">Taproot</tissue>
    </source>
</reference>
<name>A0A0J8DST3_BETVV</name>
<evidence type="ECO:0000256" key="1">
    <source>
        <dbReference type="SAM" id="MobiDB-lite"/>
    </source>
</evidence>
<gene>
    <name evidence="2" type="ORF">BVRB_027680</name>
</gene>
<evidence type="ECO:0000313" key="3">
    <source>
        <dbReference type="Proteomes" id="UP000035740"/>
    </source>
</evidence>
<dbReference type="AlphaFoldDB" id="A0A0J8DST3"/>
<organism evidence="2 3">
    <name type="scientific">Beta vulgaris subsp. vulgaris</name>
    <name type="common">Beet</name>
    <dbReference type="NCBI Taxonomy" id="3555"/>
    <lineage>
        <taxon>Eukaryota</taxon>
        <taxon>Viridiplantae</taxon>
        <taxon>Streptophyta</taxon>
        <taxon>Embryophyta</taxon>
        <taxon>Tracheophyta</taxon>
        <taxon>Spermatophyta</taxon>
        <taxon>Magnoliopsida</taxon>
        <taxon>eudicotyledons</taxon>
        <taxon>Gunneridae</taxon>
        <taxon>Pentapetalae</taxon>
        <taxon>Caryophyllales</taxon>
        <taxon>Chenopodiaceae</taxon>
        <taxon>Betoideae</taxon>
        <taxon>Beta</taxon>
    </lineage>
</organism>
<proteinExistence type="predicted"/>
<keyword evidence="3" id="KW-1185">Reference proteome</keyword>